<evidence type="ECO:0000256" key="1">
    <source>
        <dbReference type="ARBA" id="ARBA00004382"/>
    </source>
</evidence>
<evidence type="ECO:0000256" key="6">
    <source>
        <dbReference type="ARBA" id="ARBA00022989"/>
    </source>
</evidence>
<dbReference type="Proteomes" id="UP000007374">
    <property type="component" value="Unassembled WGS sequence"/>
</dbReference>
<proteinExistence type="inferred from homology"/>
<keyword evidence="8" id="KW-0143">Chaperone</keyword>
<comment type="subcellular location">
    <subcellularLocation>
        <location evidence="1">Cell inner membrane</location>
        <topology evidence="1">Single-pass type II membrane protein</topology>
        <orientation evidence="1">Periplasmic side</orientation>
    </subcellularLocation>
</comment>
<keyword evidence="4" id="KW-0997">Cell inner membrane</keyword>
<sequence length="628" mass="68734">MLDSLRNAASTWIAKLLLGLLVVSFAIWGISGQLLNDPSRKVLSAGEASVSMLDFRLAYDRQINALSQQFGTRITREQAVAFGLDEQVLQQLAAGVLLDEEARHLGLGLSSDKLAQLTAEDPAFRGPDGRFDRQQFDFVLRQIGMRPQDYLQNREQVAIRQQIVEAATDGISVPDELLKNIALYRGEDRTIEYVTVPRSLVEPVEAPEASVLQSWFDQRKADYAAPEYRKFSYVKLEPDDIADPAAVTDEDVAKAYEASKNRYTAPEKRTVEQIVFPSREAADAALKDLLDGKSFIDVASSAGKSEADIALGTLGKEEIPDSKVADAAFSLQEGQFSQVIDGAFGPIIVHVSAIEPEVVQPLAEVSDEIRKDLALDEASRVLLDVHDSYEDARAGGSSMAEAAERLKLTVRTIDAVDRNAQRPDGNVVADLPQSAELLRAVFDSDTDVENAPLALGGSGFVFYEVEGITPERERTLDEVRERVVADWTKAETAERLAKQASDYSQQLKDGKSLDEIASEIGQEKQIKRGLKRNANDADLGQAGVATVFSVPREGTGIFANPADDGQILFKVTEVFEPASAGPESVPENERNSLQSALSDDLLDQMVERLRGKYPVTVNRTAMQEALSF</sequence>
<dbReference type="PROSITE" id="PS50198">
    <property type="entry name" value="PPIC_PPIASE_2"/>
    <property type="match status" value="1"/>
</dbReference>
<dbReference type="PANTHER" id="PTHR47529:SF1">
    <property type="entry name" value="PERIPLASMIC CHAPERONE PPID"/>
    <property type="match status" value="1"/>
</dbReference>
<evidence type="ECO:0000256" key="14">
    <source>
        <dbReference type="PROSITE-ProRule" id="PRU00278"/>
    </source>
</evidence>
<dbReference type="Pfam" id="PF13624">
    <property type="entry name" value="SurA_N_3"/>
    <property type="match status" value="1"/>
</dbReference>
<comment type="similarity">
    <text evidence="11">Belongs to the PpiD chaperone family.</text>
</comment>
<keyword evidence="7 15" id="KW-0472">Membrane</keyword>
<dbReference type="GO" id="GO:0005886">
    <property type="term" value="C:plasma membrane"/>
    <property type="evidence" value="ECO:0007669"/>
    <property type="project" value="UniProtKB-SubCell"/>
</dbReference>
<gene>
    <name evidence="17" type="ORF">NA8A_21316</name>
</gene>
<dbReference type="GO" id="GO:0003755">
    <property type="term" value="F:peptidyl-prolyl cis-trans isomerase activity"/>
    <property type="evidence" value="ECO:0007669"/>
    <property type="project" value="UniProtKB-KW"/>
</dbReference>
<feature type="transmembrane region" description="Helical" evidence="15">
    <location>
        <begin position="12"/>
        <end position="31"/>
    </location>
</feature>
<keyword evidence="18" id="KW-1185">Reference proteome</keyword>
<dbReference type="RefSeq" id="WP_009452487.1">
    <property type="nucleotide sequence ID" value="NZ_AMSI01000019.1"/>
</dbReference>
<dbReference type="SUPFAM" id="SSF54534">
    <property type="entry name" value="FKBP-like"/>
    <property type="match status" value="1"/>
</dbReference>
<dbReference type="EMBL" id="AMSI01000019">
    <property type="protein sequence ID" value="EKF40309.1"/>
    <property type="molecule type" value="Genomic_DNA"/>
</dbReference>
<dbReference type="InterPro" id="IPR000297">
    <property type="entry name" value="PPIase_PpiC"/>
</dbReference>
<dbReference type="Pfam" id="PF13145">
    <property type="entry name" value="Rotamase_2"/>
    <property type="match status" value="1"/>
</dbReference>
<evidence type="ECO:0000256" key="8">
    <source>
        <dbReference type="ARBA" id="ARBA00023186"/>
    </source>
</evidence>
<dbReference type="Gene3D" id="3.10.50.40">
    <property type="match status" value="1"/>
</dbReference>
<evidence type="ECO:0000313" key="18">
    <source>
        <dbReference type="Proteomes" id="UP000007374"/>
    </source>
</evidence>
<dbReference type="OrthoDB" id="9768393at2"/>
<evidence type="ECO:0000256" key="5">
    <source>
        <dbReference type="ARBA" id="ARBA00022692"/>
    </source>
</evidence>
<dbReference type="STRING" id="721133.SAMN05216176_11851"/>
<evidence type="ECO:0000256" key="11">
    <source>
        <dbReference type="ARBA" id="ARBA00038408"/>
    </source>
</evidence>
<dbReference type="eggNOG" id="COG0760">
    <property type="taxonomic scope" value="Bacteria"/>
</dbReference>
<dbReference type="SUPFAM" id="SSF109998">
    <property type="entry name" value="Triger factor/SurA peptide-binding domain-like"/>
    <property type="match status" value="1"/>
</dbReference>
<dbReference type="InterPro" id="IPR027304">
    <property type="entry name" value="Trigger_fact/SurA_dom_sf"/>
</dbReference>
<dbReference type="InterPro" id="IPR052029">
    <property type="entry name" value="PpiD_chaperone"/>
</dbReference>
<keyword evidence="6 15" id="KW-1133">Transmembrane helix</keyword>
<evidence type="ECO:0000256" key="13">
    <source>
        <dbReference type="ARBA" id="ARBA00042775"/>
    </source>
</evidence>
<evidence type="ECO:0000256" key="10">
    <source>
        <dbReference type="ARBA" id="ARBA00031484"/>
    </source>
</evidence>
<evidence type="ECO:0000256" key="12">
    <source>
        <dbReference type="ARBA" id="ARBA00040743"/>
    </source>
</evidence>
<evidence type="ECO:0000259" key="16">
    <source>
        <dbReference type="PROSITE" id="PS50198"/>
    </source>
</evidence>
<keyword evidence="5 15" id="KW-0812">Transmembrane</keyword>
<dbReference type="PATRIC" id="fig|1231190.3.peg.4406"/>
<dbReference type="AlphaFoldDB" id="K2NR25"/>
<keyword evidence="14 17" id="KW-0413">Isomerase</keyword>
<accession>K2NR25</accession>
<reference evidence="17 18" key="1">
    <citation type="journal article" date="2012" name="J. Bacteriol.">
        <title>Genome Sequence of Nitratireductor indicus Type Strain C115.</title>
        <authorList>
            <person name="Lai Q."/>
            <person name="Li G."/>
            <person name="Yu Z."/>
            <person name="Shao Z."/>
        </authorList>
    </citation>
    <scope>NUCLEOTIDE SEQUENCE [LARGE SCALE GENOMIC DNA]</scope>
    <source>
        <strain evidence="17 18">C115</strain>
    </source>
</reference>
<name>K2NR25_9HYPH</name>
<organism evidence="17 18">
    <name type="scientific">Nitratireductor indicus C115</name>
    <dbReference type="NCBI Taxonomy" id="1231190"/>
    <lineage>
        <taxon>Bacteria</taxon>
        <taxon>Pseudomonadati</taxon>
        <taxon>Pseudomonadota</taxon>
        <taxon>Alphaproteobacteria</taxon>
        <taxon>Hyphomicrobiales</taxon>
        <taxon>Phyllobacteriaceae</taxon>
        <taxon>Nitratireductor</taxon>
    </lineage>
</organism>
<evidence type="ECO:0000256" key="9">
    <source>
        <dbReference type="ARBA" id="ARBA00030642"/>
    </source>
</evidence>
<dbReference type="InterPro" id="IPR046357">
    <property type="entry name" value="PPIase_dom_sf"/>
</dbReference>
<comment type="caution">
    <text evidence="17">The sequence shown here is derived from an EMBL/GenBank/DDBJ whole genome shotgun (WGS) entry which is preliminary data.</text>
</comment>
<feature type="domain" description="PpiC" evidence="16">
    <location>
        <begin position="266"/>
        <end position="353"/>
    </location>
</feature>
<dbReference type="PANTHER" id="PTHR47529">
    <property type="entry name" value="PEPTIDYL-PROLYL CIS-TRANS ISOMERASE D"/>
    <property type="match status" value="1"/>
</dbReference>
<evidence type="ECO:0000256" key="2">
    <source>
        <dbReference type="ARBA" id="ARBA00018370"/>
    </source>
</evidence>
<evidence type="ECO:0000256" key="3">
    <source>
        <dbReference type="ARBA" id="ARBA00022475"/>
    </source>
</evidence>
<keyword evidence="14" id="KW-0697">Rotamase</keyword>
<evidence type="ECO:0000256" key="7">
    <source>
        <dbReference type="ARBA" id="ARBA00023136"/>
    </source>
</evidence>
<keyword evidence="3" id="KW-1003">Cell membrane</keyword>
<evidence type="ECO:0000313" key="17">
    <source>
        <dbReference type="EMBL" id="EKF40309.1"/>
    </source>
</evidence>
<protein>
    <recommendedName>
        <fullName evidence="2">Parvulin-like PPIase</fullName>
    </recommendedName>
    <alternativeName>
        <fullName evidence="9">Peptidyl-prolyl cis-trans isomerase plp</fullName>
    </alternativeName>
    <alternativeName>
        <fullName evidence="12">Periplasmic chaperone PpiD</fullName>
    </alternativeName>
    <alternativeName>
        <fullName evidence="13">Periplasmic folding chaperone</fullName>
    </alternativeName>
    <alternativeName>
        <fullName evidence="10">Rotamase plp</fullName>
    </alternativeName>
</protein>
<evidence type="ECO:0000256" key="15">
    <source>
        <dbReference type="SAM" id="Phobius"/>
    </source>
</evidence>
<evidence type="ECO:0000256" key="4">
    <source>
        <dbReference type="ARBA" id="ARBA00022519"/>
    </source>
</evidence>